<accession>A0A5A7PN48</accession>
<dbReference type="InterPro" id="IPR011008">
    <property type="entry name" value="Dimeric_a/b-barrel"/>
</dbReference>
<organism evidence="3 4">
    <name type="scientific">Striga asiatica</name>
    <name type="common">Asiatic witchweed</name>
    <name type="synonym">Buchnera asiatica</name>
    <dbReference type="NCBI Taxonomy" id="4170"/>
    <lineage>
        <taxon>Eukaryota</taxon>
        <taxon>Viridiplantae</taxon>
        <taxon>Streptophyta</taxon>
        <taxon>Embryophyta</taxon>
        <taxon>Tracheophyta</taxon>
        <taxon>Spermatophyta</taxon>
        <taxon>Magnoliopsida</taxon>
        <taxon>eudicotyledons</taxon>
        <taxon>Gunneridae</taxon>
        <taxon>Pentapetalae</taxon>
        <taxon>asterids</taxon>
        <taxon>lamiids</taxon>
        <taxon>Lamiales</taxon>
        <taxon>Orobanchaceae</taxon>
        <taxon>Buchnereae</taxon>
        <taxon>Striga</taxon>
    </lineage>
</organism>
<dbReference type="GO" id="GO:0009865">
    <property type="term" value="P:pollen tube adhesion"/>
    <property type="evidence" value="ECO:0007669"/>
    <property type="project" value="TreeGrafter"/>
</dbReference>
<name>A0A5A7PN48_STRAF</name>
<protein>
    <submittedName>
        <fullName evidence="3">Stress responsive A/B Barrel Domain</fullName>
    </submittedName>
</protein>
<dbReference type="Proteomes" id="UP000325081">
    <property type="component" value="Unassembled WGS sequence"/>
</dbReference>
<dbReference type="PROSITE" id="PS51502">
    <property type="entry name" value="S_R_A_B_BARREL"/>
    <property type="match status" value="1"/>
</dbReference>
<dbReference type="Gene3D" id="3.30.70.100">
    <property type="match status" value="1"/>
</dbReference>
<dbReference type="OrthoDB" id="1601230at2759"/>
<dbReference type="SMART" id="SM00886">
    <property type="entry name" value="Dabb"/>
    <property type="match status" value="1"/>
</dbReference>
<comment type="subunit">
    <text evidence="1">Homodimer.</text>
</comment>
<dbReference type="EMBL" id="BKCP01004849">
    <property type="protein sequence ID" value="GER34200.1"/>
    <property type="molecule type" value="Genomic_DNA"/>
</dbReference>
<evidence type="ECO:0000313" key="3">
    <source>
        <dbReference type="EMBL" id="GER34200.1"/>
    </source>
</evidence>
<keyword evidence="4" id="KW-1185">Reference proteome</keyword>
<dbReference type="FunFam" id="3.30.70.100:FF:000040">
    <property type="entry name" value="Stress-response A/B barrel domain-containing protein HS1"/>
    <property type="match status" value="1"/>
</dbReference>
<feature type="domain" description="Stress-response A/B barrel" evidence="2">
    <location>
        <begin position="8"/>
        <end position="102"/>
    </location>
</feature>
<dbReference type="InterPro" id="IPR044662">
    <property type="entry name" value="HS1/DABB1-like"/>
</dbReference>
<dbReference type="AlphaFoldDB" id="A0A5A7PN48"/>
<comment type="caution">
    <text evidence="3">The sequence shown here is derived from an EMBL/GenBank/DDBJ whole genome shotgun (WGS) entry which is preliminary data.</text>
</comment>
<dbReference type="SUPFAM" id="SSF54909">
    <property type="entry name" value="Dimeric alpha+beta barrel"/>
    <property type="match status" value="1"/>
</dbReference>
<dbReference type="Pfam" id="PF07876">
    <property type="entry name" value="Dabb"/>
    <property type="match status" value="1"/>
</dbReference>
<evidence type="ECO:0000256" key="1">
    <source>
        <dbReference type="ARBA" id="ARBA00011738"/>
    </source>
</evidence>
<gene>
    <name evidence="3" type="ORF">STAS_10383</name>
</gene>
<sequence length="109" mass="12494">MGEVNGEVKHILLAKFKEGISEEQIEEYIKQYANLVNLIPSMKAFKWGKDVSAENLHQGFTHIFESTFESTEGVAEYVAHPDHVEFANRLLPEFEKVIVVDYKPTKVQL</sequence>
<reference evidence="4" key="1">
    <citation type="journal article" date="2019" name="Curr. Biol.">
        <title>Genome Sequence of Striga asiatica Provides Insight into the Evolution of Plant Parasitism.</title>
        <authorList>
            <person name="Yoshida S."/>
            <person name="Kim S."/>
            <person name="Wafula E.K."/>
            <person name="Tanskanen J."/>
            <person name="Kim Y.M."/>
            <person name="Honaas L."/>
            <person name="Yang Z."/>
            <person name="Spallek T."/>
            <person name="Conn C.E."/>
            <person name="Ichihashi Y."/>
            <person name="Cheong K."/>
            <person name="Cui S."/>
            <person name="Der J.P."/>
            <person name="Gundlach H."/>
            <person name="Jiao Y."/>
            <person name="Hori C."/>
            <person name="Ishida J.K."/>
            <person name="Kasahara H."/>
            <person name="Kiba T."/>
            <person name="Kim M.S."/>
            <person name="Koo N."/>
            <person name="Laohavisit A."/>
            <person name="Lee Y.H."/>
            <person name="Lumba S."/>
            <person name="McCourt P."/>
            <person name="Mortimer J.C."/>
            <person name="Mutuku J.M."/>
            <person name="Nomura T."/>
            <person name="Sasaki-Sekimoto Y."/>
            <person name="Seto Y."/>
            <person name="Wang Y."/>
            <person name="Wakatake T."/>
            <person name="Sakakibara H."/>
            <person name="Demura T."/>
            <person name="Yamaguchi S."/>
            <person name="Yoneyama K."/>
            <person name="Manabe R.I."/>
            <person name="Nelson D.C."/>
            <person name="Schulman A.H."/>
            <person name="Timko M.P."/>
            <person name="dePamphilis C.W."/>
            <person name="Choi D."/>
            <person name="Shirasu K."/>
        </authorList>
    </citation>
    <scope>NUCLEOTIDE SEQUENCE [LARGE SCALE GENOMIC DNA]</scope>
    <source>
        <strain evidence="4">cv. UVA1</strain>
    </source>
</reference>
<dbReference type="PANTHER" id="PTHR33178">
    <property type="match status" value="1"/>
</dbReference>
<proteinExistence type="predicted"/>
<dbReference type="PANTHER" id="PTHR33178:SF10">
    <property type="entry name" value="STRESS-RESPONSE A_B BARREL DOMAIN-CONTAINING PROTEIN"/>
    <property type="match status" value="1"/>
</dbReference>
<dbReference type="InterPro" id="IPR013097">
    <property type="entry name" value="Dabb"/>
</dbReference>
<evidence type="ECO:0000259" key="2">
    <source>
        <dbReference type="PROSITE" id="PS51502"/>
    </source>
</evidence>
<evidence type="ECO:0000313" key="4">
    <source>
        <dbReference type="Proteomes" id="UP000325081"/>
    </source>
</evidence>